<proteinExistence type="predicted"/>
<reference evidence="1" key="1">
    <citation type="submission" date="2018-06" db="EMBL/GenBank/DDBJ databases">
        <authorList>
            <person name="Zhirakovskaya E."/>
        </authorList>
    </citation>
    <scope>NUCLEOTIDE SEQUENCE</scope>
</reference>
<protein>
    <recommendedName>
        <fullName evidence="2">SnoaL-like domain-containing protein</fullName>
    </recommendedName>
</protein>
<accession>A0A3B1BU80</accession>
<gene>
    <name evidence="1" type="ORF">MNBD_GAMMA25-1351</name>
</gene>
<name>A0A3B1BU80_9ZZZZ</name>
<evidence type="ECO:0000313" key="1">
    <source>
        <dbReference type="EMBL" id="VAX09895.1"/>
    </source>
</evidence>
<dbReference type="EMBL" id="UOFY01000042">
    <property type="protein sequence ID" value="VAX09895.1"/>
    <property type="molecule type" value="Genomic_DNA"/>
</dbReference>
<dbReference type="Gene3D" id="3.10.450.50">
    <property type="match status" value="1"/>
</dbReference>
<dbReference type="InterPro" id="IPR032710">
    <property type="entry name" value="NTF2-like_dom_sf"/>
</dbReference>
<dbReference type="SUPFAM" id="SSF54427">
    <property type="entry name" value="NTF2-like"/>
    <property type="match status" value="1"/>
</dbReference>
<dbReference type="AlphaFoldDB" id="A0A3B1BU80"/>
<organism evidence="1">
    <name type="scientific">hydrothermal vent metagenome</name>
    <dbReference type="NCBI Taxonomy" id="652676"/>
    <lineage>
        <taxon>unclassified sequences</taxon>
        <taxon>metagenomes</taxon>
        <taxon>ecological metagenomes</taxon>
    </lineage>
</organism>
<sequence length="134" mass="15256">MSEAIVKQWLENAVTTATNKDHVAHMSFISKKVSLQGVPGYENIGYDDWAAQTLHEFKNNIIKSIHYKNLKLVTTTSTHIMFKTFETVEANDGTINAQGIEILLEKEIDGEWRMVQERILPEDEARHDGLIDSI</sequence>
<evidence type="ECO:0008006" key="2">
    <source>
        <dbReference type="Google" id="ProtNLM"/>
    </source>
</evidence>